<dbReference type="Pfam" id="PF08761">
    <property type="entry name" value="dUTPase_2"/>
    <property type="match status" value="1"/>
</dbReference>
<organism evidence="1 2">
    <name type="scientific">Achromobacter anxifer</name>
    <dbReference type="NCBI Taxonomy" id="1287737"/>
    <lineage>
        <taxon>Bacteria</taxon>
        <taxon>Pseudomonadati</taxon>
        <taxon>Pseudomonadota</taxon>
        <taxon>Betaproteobacteria</taxon>
        <taxon>Burkholderiales</taxon>
        <taxon>Alcaligenaceae</taxon>
        <taxon>Achromobacter</taxon>
    </lineage>
</organism>
<evidence type="ECO:0000313" key="1">
    <source>
        <dbReference type="EMBL" id="CAB3923560.1"/>
    </source>
</evidence>
<accession>A0A6S7ESE8</accession>
<sequence length="240" mass="26673">MVLTFPPLSKDPTNHGVKVNNVVGLNQAQAATMLKLQGHLNSMINPDWVNGGARFLRAAFVESAEALEHYGWKWWKKQTIDLPQVQMELVDILHFYLSHTIVEARGDVAAAARALVADLAGPASVTLDGKSHALEQLNVPELLELIGGLAVCGRASFKVLEQTMTSCEMSWNDAYTQYVSKNVLNIFRQQHGYKEGTYIKIWSGEEDNVVLARLLSQLDPAREDFADALHAELEQAYSRL</sequence>
<dbReference type="Proteomes" id="UP000494117">
    <property type="component" value="Unassembled WGS sequence"/>
</dbReference>
<dbReference type="InterPro" id="IPR014871">
    <property type="entry name" value="dUTPase/dCTP_pyrophosphatase"/>
</dbReference>
<protein>
    <recommendedName>
        <fullName evidence="3">dUTPase</fullName>
    </recommendedName>
</protein>
<keyword evidence="2" id="KW-1185">Reference proteome</keyword>
<name>A0A6S7ESE8_9BURK</name>
<dbReference type="AlphaFoldDB" id="A0A6S7ESE8"/>
<dbReference type="EMBL" id="CADILG010000065">
    <property type="protein sequence ID" value="CAB3923560.1"/>
    <property type="molecule type" value="Genomic_DNA"/>
</dbReference>
<evidence type="ECO:0000313" key="2">
    <source>
        <dbReference type="Proteomes" id="UP000494117"/>
    </source>
</evidence>
<reference evidence="1 2" key="1">
    <citation type="submission" date="2020-04" db="EMBL/GenBank/DDBJ databases">
        <authorList>
            <person name="De Canck E."/>
        </authorList>
    </citation>
    <scope>NUCLEOTIDE SEQUENCE [LARGE SCALE GENOMIC DNA]</scope>
    <source>
        <strain evidence="1 2">LMG 26858</strain>
    </source>
</reference>
<dbReference type="SUPFAM" id="SSF101386">
    <property type="entry name" value="all-alpha NTP pyrophosphatases"/>
    <property type="match status" value="1"/>
</dbReference>
<evidence type="ECO:0008006" key="3">
    <source>
        <dbReference type="Google" id="ProtNLM"/>
    </source>
</evidence>
<gene>
    <name evidence="1" type="ORF">LMG26858_05540</name>
</gene>
<dbReference type="Gene3D" id="1.10.4010.10">
    <property type="entry name" value="Type II deoxyuridine triphosphatase"/>
    <property type="match status" value="1"/>
</dbReference>
<proteinExistence type="predicted"/>
<dbReference type="CDD" id="cd11527">
    <property type="entry name" value="NTP-PPase_dUTPase"/>
    <property type="match status" value="1"/>
</dbReference>